<dbReference type="RefSeq" id="WP_007242806.1">
    <property type="nucleotide sequence ID" value="NZ_AFUV01000014.1"/>
</dbReference>
<feature type="domain" description="DUF2326" evidence="1">
    <location>
        <begin position="214"/>
        <end position="348"/>
    </location>
</feature>
<sequence length="350" mass="40666">MSKLDFGSEDKESIRKLVDNIDDNIVSLNAQLYQLEGRKQRLESSLEPTKILFDTTEAISLFKEAGVLFSDQLKKDFDQLIRFNQAINQERNEYLSNDLRKTDSRIESIQSRLIELNQERSEKLSFLNEKEIFEKYKQTSAFLDKNRAELILLEQQKSVIEDLFNANATLAEEKQKRSDLVQSIEQDLTCKVRNDSNSQFIKIRDYFVSIIMAVVGEQAIIKVEQNTKGYIDFDAYFENQGVKNHKDKGTSFKKLLCIAFDMAIARYYAEQGYHSFIYHDGILESLDNNPKRNLLNIIREYSQFGIQHFITLLSDEVVTLSDNGVKPDEIILELNDAEDNTGRLFQMNTW</sequence>
<evidence type="ECO:0000313" key="3">
    <source>
        <dbReference type="Proteomes" id="UP000006235"/>
    </source>
</evidence>
<organism evidence="2 3">
    <name type="scientific">Haemophilus pittmaniae HK 85</name>
    <dbReference type="NCBI Taxonomy" id="1035188"/>
    <lineage>
        <taxon>Bacteria</taxon>
        <taxon>Pseudomonadati</taxon>
        <taxon>Pseudomonadota</taxon>
        <taxon>Gammaproteobacteria</taxon>
        <taxon>Pasteurellales</taxon>
        <taxon>Pasteurellaceae</taxon>
        <taxon>Haemophilus</taxon>
    </lineage>
</organism>
<comment type="caution">
    <text evidence="2">The sequence shown here is derived from an EMBL/GenBank/DDBJ whole genome shotgun (WGS) entry which is preliminary data.</text>
</comment>
<dbReference type="Proteomes" id="UP000006235">
    <property type="component" value="Unassembled WGS sequence"/>
</dbReference>
<dbReference type="STRING" id="1035188.HMPREF9952_0798"/>
<reference evidence="2 3" key="1">
    <citation type="submission" date="2011-07" db="EMBL/GenBank/DDBJ databases">
        <authorList>
            <person name="Harkins D.M."/>
            <person name="Madupu R."/>
            <person name="Durkin A.S."/>
            <person name="Torralba M."/>
            <person name="Methe B."/>
            <person name="Sutton G.G."/>
            <person name="Nelson K.E."/>
        </authorList>
    </citation>
    <scope>NUCLEOTIDE SEQUENCE [LARGE SCALE GENOMIC DNA]</scope>
    <source>
        <strain evidence="2 3">HK 85</strain>
    </source>
</reference>
<protein>
    <recommendedName>
        <fullName evidence="1">DUF2326 domain-containing protein</fullName>
    </recommendedName>
</protein>
<evidence type="ECO:0000313" key="2">
    <source>
        <dbReference type="EMBL" id="EGV05852.1"/>
    </source>
</evidence>
<dbReference type="Pfam" id="PF10088">
    <property type="entry name" value="DUF2326"/>
    <property type="match status" value="1"/>
</dbReference>
<dbReference type="InterPro" id="IPR018760">
    <property type="entry name" value="DUF2326"/>
</dbReference>
<proteinExistence type="predicted"/>
<accession>F9Q9U5</accession>
<evidence type="ECO:0000259" key="1">
    <source>
        <dbReference type="Pfam" id="PF10088"/>
    </source>
</evidence>
<dbReference type="AlphaFoldDB" id="F9Q9U5"/>
<name>F9Q9U5_9PAST</name>
<dbReference type="EMBL" id="AFUV01000014">
    <property type="protein sequence ID" value="EGV05852.1"/>
    <property type="molecule type" value="Genomic_DNA"/>
</dbReference>
<gene>
    <name evidence="2" type="ORF">HMPREF9952_0798</name>
</gene>